<dbReference type="Proteomes" id="UP000828094">
    <property type="component" value="Segment"/>
</dbReference>
<name>A0AAE7X3N2_9CAUD</name>
<protein>
    <submittedName>
        <fullName evidence="2">Uncharacterized protein</fullName>
    </submittedName>
</protein>
<feature type="transmembrane region" description="Helical" evidence="1">
    <location>
        <begin position="12"/>
        <end position="31"/>
    </location>
</feature>
<reference evidence="2 3" key="1">
    <citation type="submission" date="2021-07" db="EMBL/GenBank/DDBJ databases">
        <authorList>
            <person name="Roth S.J."/>
            <person name="Krukonis G.P."/>
            <person name="Delesalle V.A."/>
        </authorList>
    </citation>
    <scope>NUCLEOTIDE SEQUENCE [LARGE SCALE GENOMIC DNA]</scope>
</reference>
<evidence type="ECO:0000256" key="1">
    <source>
        <dbReference type="SAM" id="Phobius"/>
    </source>
</evidence>
<keyword evidence="1" id="KW-1133">Transmembrane helix</keyword>
<gene>
    <name evidence="2" type="primary">2</name>
    <name evidence="2" type="ORF">AH05_2</name>
</gene>
<sequence length="38" mass="4139">MPLKFVPSTANTELIATVSGLGLMGLIEMTFRTDTRIL</sequence>
<proteinExistence type="predicted"/>
<accession>A0AAE7X3N2</accession>
<keyword evidence="3" id="KW-1185">Reference proteome</keyword>
<keyword evidence="1" id="KW-0812">Transmembrane</keyword>
<dbReference type="EMBL" id="MZ501272">
    <property type="protein sequence ID" value="QZA71316.1"/>
    <property type="molecule type" value="Genomic_DNA"/>
</dbReference>
<keyword evidence="1" id="KW-0472">Membrane</keyword>
<evidence type="ECO:0000313" key="2">
    <source>
        <dbReference type="EMBL" id="QZA71316.1"/>
    </source>
</evidence>
<evidence type="ECO:0000313" key="3">
    <source>
        <dbReference type="Proteomes" id="UP000828094"/>
    </source>
</evidence>
<organism evidence="2 3">
    <name type="scientific">Pseudomonas phage AH05</name>
    <dbReference type="NCBI Taxonomy" id="2869574"/>
    <lineage>
        <taxon>Viruses</taxon>
        <taxon>Duplodnaviria</taxon>
        <taxon>Heunggongvirae</taxon>
        <taxon>Uroviricota</taxon>
        <taxon>Caudoviricetes</taxon>
        <taxon>Autographivirales</taxon>
        <taxon>Autotranscriptaviridae</taxon>
        <taxon>Studiervirinae</taxon>
        <taxon>Ghunavirus</taxon>
        <taxon>Ghunavirus AH05</taxon>
    </lineage>
</organism>